<evidence type="ECO:0000313" key="10">
    <source>
        <dbReference type="EMBL" id="MCE7007865.1"/>
    </source>
</evidence>
<evidence type="ECO:0000256" key="4">
    <source>
        <dbReference type="ARBA" id="ARBA00022692"/>
    </source>
</evidence>
<reference evidence="10 11" key="1">
    <citation type="submission" date="2021-12" db="EMBL/GenBank/DDBJ databases">
        <title>Genome sequence of Kibdelosporangium philippinense ATCC 49844.</title>
        <authorList>
            <person name="Fedorov E.A."/>
            <person name="Omeragic M."/>
            <person name="Shalygina K.F."/>
            <person name="Maclea K.S."/>
        </authorList>
    </citation>
    <scope>NUCLEOTIDE SEQUENCE [LARGE SCALE GENOMIC DNA]</scope>
    <source>
        <strain evidence="10 11">ATCC 49844</strain>
    </source>
</reference>
<proteinExistence type="inferred from homology"/>
<evidence type="ECO:0000256" key="1">
    <source>
        <dbReference type="ARBA" id="ARBA00004651"/>
    </source>
</evidence>
<protein>
    <submittedName>
        <fullName evidence="10">DUF2029 domain-containing protein</fullName>
    </submittedName>
</protein>
<feature type="transmembrane region" description="Helical" evidence="9">
    <location>
        <begin position="121"/>
        <end position="143"/>
    </location>
</feature>
<dbReference type="InterPro" id="IPR018584">
    <property type="entry name" value="GT87"/>
</dbReference>
<feature type="region of interest" description="Disordered" evidence="8">
    <location>
        <begin position="367"/>
        <end position="387"/>
    </location>
</feature>
<feature type="transmembrane region" description="Helical" evidence="9">
    <location>
        <begin position="89"/>
        <end position="109"/>
    </location>
</feature>
<keyword evidence="11" id="KW-1185">Reference proteome</keyword>
<keyword evidence="5 9" id="KW-1133">Transmembrane helix</keyword>
<accession>A0ABS8ZJF6</accession>
<feature type="transmembrane region" description="Helical" evidence="9">
    <location>
        <begin position="163"/>
        <end position="187"/>
    </location>
</feature>
<evidence type="ECO:0000256" key="7">
    <source>
        <dbReference type="ARBA" id="ARBA00024033"/>
    </source>
</evidence>
<keyword evidence="6 9" id="KW-0472">Membrane</keyword>
<comment type="caution">
    <text evidence="10">The sequence shown here is derived from an EMBL/GenBank/DDBJ whole genome shotgun (WGS) entry which is preliminary data.</text>
</comment>
<evidence type="ECO:0000256" key="3">
    <source>
        <dbReference type="ARBA" id="ARBA00022679"/>
    </source>
</evidence>
<organism evidence="10 11">
    <name type="scientific">Kibdelosporangium philippinense</name>
    <dbReference type="NCBI Taxonomy" id="211113"/>
    <lineage>
        <taxon>Bacteria</taxon>
        <taxon>Bacillati</taxon>
        <taxon>Actinomycetota</taxon>
        <taxon>Actinomycetes</taxon>
        <taxon>Pseudonocardiales</taxon>
        <taxon>Pseudonocardiaceae</taxon>
        <taxon>Kibdelosporangium</taxon>
    </lineage>
</organism>
<gene>
    <name evidence="10" type="ORF">LWC34_34345</name>
</gene>
<keyword evidence="4 9" id="KW-0812">Transmembrane</keyword>
<dbReference type="Pfam" id="PF09594">
    <property type="entry name" value="GT87"/>
    <property type="match status" value="1"/>
</dbReference>
<evidence type="ECO:0000313" key="11">
    <source>
        <dbReference type="Proteomes" id="UP001521150"/>
    </source>
</evidence>
<feature type="transmembrane region" description="Helical" evidence="9">
    <location>
        <begin position="274"/>
        <end position="291"/>
    </location>
</feature>
<comment type="subcellular location">
    <subcellularLocation>
        <location evidence="1">Cell membrane</location>
        <topology evidence="1">Multi-pass membrane protein</topology>
    </subcellularLocation>
</comment>
<name>A0ABS8ZJF6_9PSEU</name>
<feature type="transmembrane region" description="Helical" evidence="9">
    <location>
        <begin position="199"/>
        <end position="222"/>
    </location>
</feature>
<evidence type="ECO:0000256" key="6">
    <source>
        <dbReference type="ARBA" id="ARBA00023136"/>
    </source>
</evidence>
<feature type="transmembrane region" description="Helical" evidence="9">
    <location>
        <begin position="337"/>
        <end position="356"/>
    </location>
</feature>
<keyword evidence="2" id="KW-1003">Cell membrane</keyword>
<evidence type="ECO:0000256" key="8">
    <source>
        <dbReference type="SAM" id="MobiDB-lite"/>
    </source>
</evidence>
<evidence type="ECO:0000256" key="5">
    <source>
        <dbReference type="ARBA" id="ARBA00022989"/>
    </source>
</evidence>
<evidence type="ECO:0000256" key="2">
    <source>
        <dbReference type="ARBA" id="ARBA00022475"/>
    </source>
</evidence>
<feature type="transmembrane region" description="Helical" evidence="9">
    <location>
        <begin position="311"/>
        <end position="330"/>
    </location>
</feature>
<dbReference type="Proteomes" id="UP001521150">
    <property type="component" value="Unassembled WGS sequence"/>
</dbReference>
<keyword evidence="3" id="KW-0808">Transferase</keyword>
<comment type="similarity">
    <text evidence="7">Belongs to the glycosyltransferase 87 family.</text>
</comment>
<dbReference type="EMBL" id="JAJVCN010000003">
    <property type="protein sequence ID" value="MCE7007865.1"/>
    <property type="molecule type" value="Genomic_DNA"/>
</dbReference>
<sequence length="387" mass="42207">MVGRIATWLCAAAAVGVALWLLLTTQSFNLDRVLTDYMGAHTDFDTFHRSAVALLHGDSIYNTGAAVTNLNPPFGSVLLAPLGFTDTLTAYRIFSALTAVIILGAGWLVARELRIPVWTQWIVLVAFLVSSPLMGTVALGQVYGVLAAGLAVSWVLQRRGMPIGAGIALGIVIAIKPTLLPIMLLPVVQRQWKTFQSTVLAGAAATLIGLVATGVQTFFRWMDILKAESISTFSDNASLPSFVARLGGPEWVGFVLGAAALIYTLWKVRHDPDVALWAVTAATLLFSPVAWHNYLVLCYPGVFVVLRHRQFATATLMVSLTLIGVEWNVVFWQGDGLIDHLGQSFYCFILLTYWYALAVQHNRDNSGEVRESGHLSRTEHWPARATD</sequence>
<feature type="transmembrane region" description="Helical" evidence="9">
    <location>
        <begin position="242"/>
        <end position="262"/>
    </location>
</feature>
<dbReference type="RefSeq" id="WP_233729420.1">
    <property type="nucleotide sequence ID" value="NZ_JAJVCN010000003.1"/>
</dbReference>
<evidence type="ECO:0000256" key="9">
    <source>
        <dbReference type="SAM" id="Phobius"/>
    </source>
</evidence>